<comment type="caution">
    <text evidence="2">The sequence shown here is derived from an EMBL/GenBank/DDBJ whole genome shotgun (WGS) entry which is preliminary data.</text>
</comment>
<dbReference type="AlphaFoldDB" id="A0A8X6RAB2"/>
<protein>
    <submittedName>
        <fullName evidence="2">Uncharacterized protein</fullName>
    </submittedName>
</protein>
<keyword evidence="3" id="KW-1185">Reference proteome</keyword>
<name>A0A8X6RAB2_TRICX</name>
<proteinExistence type="predicted"/>
<evidence type="ECO:0000313" key="2">
    <source>
        <dbReference type="EMBL" id="GFX88822.1"/>
    </source>
</evidence>
<accession>A0A8X6RAB2</accession>
<evidence type="ECO:0000256" key="1">
    <source>
        <dbReference type="SAM" id="MobiDB-lite"/>
    </source>
</evidence>
<sequence length="138" mass="15384">MKERPISEITPPQGEAGGRERPNEDETRVRHEGENGRAQEGGAYQPQNAFEEHQERSGKENAAFFLCAAGMKKKRVCQRNIQTPQQVVGQLLFRRKVGTDTLVEPRSNDPLDKGHFQAGKLLEDVLPIKGESSCRDSG</sequence>
<evidence type="ECO:0000313" key="3">
    <source>
        <dbReference type="Proteomes" id="UP000887159"/>
    </source>
</evidence>
<feature type="region of interest" description="Disordered" evidence="1">
    <location>
        <begin position="1"/>
        <end position="57"/>
    </location>
</feature>
<dbReference type="Proteomes" id="UP000887159">
    <property type="component" value="Unassembled WGS sequence"/>
</dbReference>
<dbReference type="EMBL" id="BMAU01021062">
    <property type="protein sequence ID" value="GFX88822.1"/>
    <property type="molecule type" value="Genomic_DNA"/>
</dbReference>
<reference evidence="2" key="1">
    <citation type="submission" date="2020-08" db="EMBL/GenBank/DDBJ databases">
        <title>Multicomponent nature underlies the extraordinary mechanical properties of spider dragline silk.</title>
        <authorList>
            <person name="Kono N."/>
            <person name="Nakamura H."/>
            <person name="Mori M."/>
            <person name="Yoshida Y."/>
            <person name="Ohtoshi R."/>
            <person name="Malay A.D."/>
            <person name="Moran D.A.P."/>
            <person name="Tomita M."/>
            <person name="Numata K."/>
            <person name="Arakawa K."/>
        </authorList>
    </citation>
    <scope>NUCLEOTIDE SEQUENCE</scope>
</reference>
<organism evidence="2 3">
    <name type="scientific">Trichonephila clavipes</name>
    <name type="common">Golden silk orbweaver</name>
    <name type="synonym">Nephila clavipes</name>
    <dbReference type="NCBI Taxonomy" id="2585209"/>
    <lineage>
        <taxon>Eukaryota</taxon>
        <taxon>Metazoa</taxon>
        <taxon>Ecdysozoa</taxon>
        <taxon>Arthropoda</taxon>
        <taxon>Chelicerata</taxon>
        <taxon>Arachnida</taxon>
        <taxon>Araneae</taxon>
        <taxon>Araneomorphae</taxon>
        <taxon>Entelegynae</taxon>
        <taxon>Araneoidea</taxon>
        <taxon>Nephilidae</taxon>
        <taxon>Trichonephila</taxon>
    </lineage>
</organism>
<feature type="compositionally biased region" description="Basic and acidic residues" evidence="1">
    <location>
        <begin position="17"/>
        <end position="37"/>
    </location>
</feature>
<gene>
    <name evidence="2" type="ORF">TNCV_2575291</name>
</gene>